<keyword evidence="1" id="KW-0812">Transmembrane</keyword>
<accession>A0A1S3C3P8</accession>
<feature type="transmembrane region" description="Helical" evidence="1">
    <location>
        <begin position="293"/>
        <end position="314"/>
    </location>
</feature>
<dbReference type="AlphaFoldDB" id="A0A1S3C3P8"/>
<proteinExistence type="predicted"/>
<dbReference type="KEGG" id="cmo:103496501"/>
<keyword evidence="2" id="KW-1185">Reference proteome</keyword>
<evidence type="ECO:0000313" key="2">
    <source>
        <dbReference type="Proteomes" id="UP001652600"/>
    </source>
</evidence>
<protein>
    <submittedName>
        <fullName evidence="3">Uncharacterized protein LOC103496501</fullName>
    </submittedName>
</protein>
<dbReference type="GeneID" id="103496501"/>
<dbReference type="InParanoid" id="A0A1S3C3P8"/>
<dbReference type="PANTHER" id="PTHR31414">
    <property type="entry name" value="TRANSMEMBRANE PROTEIN DDB_G0292058"/>
    <property type="match status" value="1"/>
</dbReference>
<dbReference type="GO" id="GO:0005886">
    <property type="term" value="C:plasma membrane"/>
    <property type="evidence" value="ECO:0007669"/>
    <property type="project" value="TreeGrafter"/>
</dbReference>
<organism evidence="2 3">
    <name type="scientific">Cucumis melo</name>
    <name type="common">Muskmelon</name>
    <dbReference type="NCBI Taxonomy" id="3656"/>
    <lineage>
        <taxon>Eukaryota</taxon>
        <taxon>Viridiplantae</taxon>
        <taxon>Streptophyta</taxon>
        <taxon>Embryophyta</taxon>
        <taxon>Tracheophyta</taxon>
        <taxon>Spermatophyta</taxon>
        <taxon>Magnoliopsida</taxon>
        <taxon>eudicotyledons</taxon>
        <taxon>Gunneridae</taxon>
        <taxon>Pentapetalae</taxon>
        <taxon>rosids</taxon>
        <taxon>fabids</taxon>
        <taxon>Cucurbitales</taxon>
        <taxon>Cucurbitaceae</taxon>
        <taxon>Benincaseae</taxon>
        <taxon>Cucumis</taxon>
    </lineage>
</organism>
<feature type="transmembrane region" description="Helical" evidence="1">
    <location>
        <begin position="501"/>
        <end position="524"/>
    </location>
</feature>
<evidence type="ECO:0000256" key="1">
    <source>
        <dbReference type="SAM" id="Phobius"/>
    </source>
</evidence>
<reference evidence="3" key="1">
    <citation type="submission" date="2025-08" db="UniProtKB">
        <authorList>
            <consortium name="RefSeq"/>
        </authorList>
    </citation>
    <scope>IDENTIFICATION</scope>
    <source>
        <tissue evidence="3">Stem</tissue>
    </source>
</reference>
<feature type="transmembrane region" description="Helical" evidence="1">
    <location>
        <begin position="150"/>
        <end position="173"/>
    </location>
</feature>
<dbReference type="PANTHER" id="PTHR31414:SF15">
    <property type="entry name" value="PLASMA MEMBRANE FUSION PROTEIN"/>
    <property type="match status" value="1"/>
</dbReference>
<dbReference type="InterPro" id="IPR040283">
    <property type="entry name" value="DDB_G0292058-like"/>
</dbReference>
<feature type="transmembrane region" description="Helical" evidence="1">
    <location>
        <begin position="111"/>
        <end position="138"/>
    </location>
</feature>
<keyword evidence="1" id="KW-0472">Membrane</keyword>
<dbReference type="GO" id="GO:0009506">
    <property type="term" value="C:plasmodesma"/>
    <property type="evidence" value="ECO:0007669"/>
    <property type="project" value="TreeGrafter"/>
</dbReference>
<sequence>MRAIMFLLRPIFSISLLFYPLFLFSHSSLTVSALSDIPIFENSAGVEAFQGSEPWRSGRSLAEQDPAVNSSLILAEDRTRRKDPLDDFKPYTGGWNISNQHYWASVALTSIPFTVIAIAWFVLFGICLFITCLCCCCCRREPYGYSRTAYVLSLAFLIFFTISAIVGCVVLYVGQGKFHSRTSSTLEYIVNQADATAENLKNLSVYLSSAKSIRVDSIFLTPDIQKGIDDIGTKISSVSSTLTDAASNNSDKIQNGLDENRRALIIIAAVMLLLAFIGFLCSIFGLQCVVYTLVILGWILVTITFFLCAVFLLLHNVVGDTCVAMEDWLQNPTANTALDDILPCVDNATAKEIQSVTKNVSFQLVSLVNGVINTATNVDPPPNIGPPVNYNQSGPLVPLLCSRFNSDLTSRTCLANEVQLNEAPAVWKDFTCQVSASGICTTTGRLTPSLYNQMTAAANVSYGLYRYGPFLVELVDCTFVRQVFTDISNNHCPGLRLYTKWIYVGLVLMSSAVMFSLIFWIIYARERRHRVYTKQFISRAPGGEDKGN</sequence>
<name>A0A1S3C3P8_CUCME</name>
<dbReference type="RefSeq" id="XP_008456594.2">
    <property type="nucleotide sequence ID" value="XM_008458372.3"/>
</dbReference>
<dbReference type="Proteomes" id="UP001652600">
    <property type="component" value="Chromosome 5"/>
</dbReference>
<dbReference type="eggNOG" id="ENOG502QUH4">
    <property type="taxonomic scope" value="Eukaryota"/>
</dbReference>
<feature type="transmembrane region" description="Helical" evidence="1">
    <location>
        <begin position="263"/>
        <end position="286"/>
    </location>
</feature>
<keyword evidence="1" id="KW-1133">Transmembrane helix</keyword>
<gene>
    <name evidence="3" type="primary">LOC103496501</name>
</gene>
<evidence type="ECO:0000313" key="3">
    <source>
        <dbReference type="RefSeq" id="XP_008456594.2"/>
    </source>
</evidence>